<accession>A0A2S5KSG8</accession>
<keyword evidence="1" id="KW-0732">Signal</keyword>
<reference evidence="2 3" key="1">
    <citation type="submission" date="2018-02" db="EMBL/GenBank/DDBJ databases">
        <title>novel marine gammaproteobacteria from coastal saline agro ecosystem.</title>
        <authorList>
            <person name="Krishnan R."/>
            <person name="Ramesh Kumar N."/>
        </authorList>
    </citation>
    <scope>NUCLEOTIDE SEQUENCE [LARGE SCALE GENOMIC DNA]</scope>
    <source>
        <strain evidence="2 3">228</strain>
    </source>
</reference>
<evidence type="ECO:0000313" key="2">
    <source>
        <dbReference type="EMBL" id="PPC77605.1"/>
    </source>
</evidence>
<feature type="chain" id="PRO_5015410013" evidence="1">
    <location>
        <begin position="26"/>
        <end position="367"/>
    </location>
</feature>
<dbReference type="EMBL" id="PRLP01000029">
    <property type="protein sequence ID" value="PPC77605.1"/>
    <property type="molecule type" value="Genomic_DNA"/>
</dbReference>
<gene>
    <name evidence="2" type="ORF">C4K68_09610</name>
</gene>
<evidence type="ECO:0000313" key="3">
    <source>
        <dbReference type="Proteomes" id="UP000238196"/>
    </source>
</evidence>
<organism evidence="2 3">
    <name type="scientific">Proteobacteria bacterium 228</name>
    <dbReference type="NCBI Taxonomy" id="2083153"/>
    <lineage>
        <taxon>Bacteria</taxon>
        <taxon>Pseudomonadati</taxon>
        <taxon>Pseudomonadota</taxon>
    </lineage>
</organism>
<sequence>MINKKITLGILLGGLVTSFAPNASAMYCSVACEAATQAIWEGYASINSALTSSEQAISQAYTQSSGNIANGVKGAIEVQTKTLINALDGLNSSLATEIRTVPMMEQVQKAAEDYHTQPTGACTNEAAATALGTAHTQLSTIGTAVTRNIQAYTSSSDKAYSKSVITSGADVASAEAQVSQLLAQSASTSAGVDSTGKFDATLLMDPQYLELEDQQVQNVDTMIALTTDMGRQGLILDAQSSVQDHHNVGVLQARIAKQTIGQVLSMLANNRKKVVTTPDPLKEMAAAINQTTGATISNERMMDIIVQYITTSPVWRAEVNTSDDVAQQHLTEAQAYINWINTQTFYINKANNVLSALRVAINSSGNP</sequence>
<comment type="caution">
    <text evidence="2">The sequence shown here is derived from an EMBL/GenBank/DDBJ whole genome shotgun (WGS) entry which is preliminary data.</text>
</comment>
<dbReference type="Proteomes" id="UP000238196">
    <property type="component" value="Unassembled WGS sequence"/>
</dbReference>
<dbReference type="AlphaFoldDB" id="A0A2S5KSG8"/>
<name>A0A2S5KSG8_9PROT</name>
<protein>
    <submittedName>
        <fullName evidence="2">Uncharacterized protein</fullName>
    </submittedName>
</protein>
<feature type="signal peptide" evidence="1">
    <location>
        <begin position="1"/>
        <end position="25"/>
    </location>
</feature>
<evidence type="ECO:0000256" key="1">
    <source>
        <dbReference type="SAM" id="SignalP"/>
    </source>
</evidence>
<proteinExistence type="predicted"/>